<accession>A0A0R3PY00</accession>
<dbReference type="STRING" id="334426.A0A0R3PY00"/>
<keyword evidence="1" id="KW-0175">Coiled coil</keyword>
<evidence type="ECO:0000313" key="4">
    <source>
        <dbReference type="WBParaSite" id="ACOC_0001123501-mRNA-1"/>
    </source>
</evidence>
<dbReference type="OrthoDB" id="8195456at2759"/>
<gene>
    <name evidence="2" type="ORF">ACOC_LOCUS11236</name>
</gene>
<reference evidence="2 3" key="2">
    <citation type="submission" date="2018-11" db="EMBL/GenBank/DDBJ databases">
        <authorList>
            <consortium name="Pathogen Informatics"/>
        </authorList>
    </citation>
    <scope>NUCLEOTIDE SEQUENCE [LARGE SCALE GENOMIC DNA]</scope>
    <source>
        <strain evidence="2 3">Costa Rica</strain>
    </source>
</reference>
<evidence type="ECO:0000313" key="2">
    <source>
        <dbReference type="EMBL" id="VDM62821.1"/>
    </source>
</evidence>
<evidence type="ECO:0000313" key="3">
    <source>
        <dbReference type="Proteomes" id="UP000267027"/>
    </source>
</evidence>
<keyword evidence="3" id="KW-1185">Reference proteome</keyword>
<dbReference type="Proteomes" id="UP000267027">
    <property type="component" value="Unassembled WGS sequence"/>
</dbReference>
<sequence>MKKHYEMKMRQLQELEMSLMEECVEMENIRNQISTQKIRISDKRVSFFAQENQENYLLFPSIKVIIHFRNESVRTVLKKHSEFLERYMGQKVAAVAPRPANFDSP</sequence>
<protein>
    <submittedName>
        <fullName evidence="4">DUF1310 family protein</fullName>
    </submittedName>
</protein>
<dbReference type="WBParaSite" id="ACOC_0001123501-mRNA-1">
    <property type="protein sequence ID" value="ACOC_0001123501-mRNA-1"/>
    <property type="gene ID" value="ACOC_0001123501"/>
</dbReference>
<dbReference type="AlphaFoldDB" id="A0A0R3PY00"/>
<dbReference type="EMBL" id="UYYA01004645">
    <property type="protein sequence ID" value="VDM62821.1"/>
    <property type="molecule type" value="Genomic_DNA"/>
</dbReference>
<feature type="coiled-coil region" evidence="1">
    <location>
        <begin position="2"/>
        <end position="32"/>
    </location>
</feature>
<organism evidence="4">
    <name type="scientific">Angiostrongylus costaricensis</name>
    <name type="common">Nematode worm</name>
    <dbReference type="NCBI Taxonomy" id="334426"/>
    <lineage>
        <taxon>Eukaryota</taxon>
        <taxon>Metazoa</taxon>
        <taxon>Ecdysozoa</taxon>
        <taxon>Nematoda</taxon>
        <taxon>Chromadorea</taxon>
        <taxon>Rhabditida</taxon>
        <taxon>Rhabditina</taxon>
        <taxon>Rhabditomorpha</taxon>
        <taxon>Strongyloidea</taxon>
        <taxon>Metastrongylidae</taxon>
        <taxon>Angiostrongylus</taxon>
    </lineage>
</organism>
<proteinExistence type="predicted"/>
<name>A0A0R3PY00_ANGCS</name>
<evidence type="ECO:0000256" key="1">
    <source>
        <dbReference type="SAM" id="Coils"/>
    </source>
</evidence>
<reference evidence="4" key="1">
    <citation type="submission" date="2017-02" db="UniProtKB">
        <authorList>
            <consortium name="WormBaseParasite"/>
        </authorList>
    </citation>
    <scope>IDENTIFICATION</scope>
</reference>